<feature type="region of interest" description="Disordered" evidence="1">
    <location>
        <begin position="1"/>
        <end position="151"/>
    </location>
</feature>
<feature type="compositionally biased region" description="Pro residues" evidence="1">
    <location>
        <begin position="542"/>
        <end position="556"/>
    </location>
</feature>
<feature type="compositionally biased region" description="Pro residues" evidence="1">
    <location>
        <begin position="565"/>
        <end position="600"/>
    </location>
</feature>
<proteinExistence type="predicted"/>
<feature type="compositionally biased region" description="Pro residues" evidence="1">
    <location>
        <begin position="501"/>
        <end position="529"/>
    </location>
</feature>
<evidence type="ECO:0000313" key="2">
    <source>
        <dbReference type="EMBL" id="KMW68269.1"/>
    </source>
</evidence>
<accession>A0A0J9HGN9</accession>
<organism evidence="2">
    <name type="scientific">Ajellomyces dermatitidis (strain ATCC 18188 / CBS 674.68)</name>
    <name type="common">Blastomyces dermatitidis</name>
    <dbReference type="NCBI Taxonomy" id="653446"/>
    <lineage>
        <taxon>Eukaryota</taxon>
        <taxon>Fungi</taxon>
        <taxon>Dikarya</taxon>
        <taxon>Ascomycota</taxon>
        <taxon>Pezizomycotina</taxon>
        <taxon>Eurotiomycetes</taxon>
        <taxon>Eurotiomycetidae</taxon>
        <taxon>Onygenales</taxon>
        <taxon>Ajellomycetaceae</taxon>
        <taxon>Blastomyces</taxon>
    </lineage>
</organism>
<feature type="compositionally biased region" description="Acidic residues" evidence="1">
    <location>
        <begin position="98"/>
        <end position="132"/>
    </location>
</feature>
<feature type="compositionally biased region" description="Low complexity" evidence="1">
    <location>
        <begin position="11"/>
        <end position="25"/>
    </location>
</feature>
<feature type="region of interest" description="Disordered" evidence="1">
    <location>
        <begin position="483"/>
        <end position="629"/>
    </location>
</feature>
<name>A0A0J9HGN9_AJEDA</name>
<feature type="compositionally biased region" description="Low complexity" evidence="1">
    <location>
        <begin position="530"/>
        <end position="541"/>
    </location>
</feature>
<feature type="compositionally biased region" description="Low complexity" evidence="1">
    <location>
        <begin position="69"/>
        <end position="92"/>
    </location>
</feature>
<dbReference type="AlphaFoldDB" id="A0A0J9HGN9"/>
<dbReference type="Proteomes" id="UP000007802">
    <property type="component" value="Unassembled WGS sequence"/>
</dbReference>
<dbReference type="EMBL" id="GG749460">
    <property type="protein sequence ID" value="KMW68269.1"/>
    <property type="molecule type" value="Genomic_DNA"/>
</dbReference>
<dbReference type="PANTHER" id="PTHR45725">
    <property type="entry name" value="FORMIN HOMOLOGY 2 FAMILY MEMBER"/>
    <property type="match status" value="1"/>
</dbReference>
<dbReference type="PANTHER" id="PTHR45725:SF1">
    <property type="entry name" value="DISHEVELLED ASSOCIATED ACTIVATOR OF MORPHOGENESIS, ISOFORM D"/>
    <property type="match status" value="1"/>
</dbReference>
<reference evidence="2" key="1">
    <citation type="submission" date="2010-03" db="EMBL/GenBank/DDBJ databases">
        <title>Annotation of Blastomyces dermatitidis strain ATCC 18188.</title>
        <authorList>
            <consortium name="The Broad Institute Genome Sequencing Platform"/>
            <consortium name="Broad Institute Genome Sequencing Center for Infectious Disease."/>
            <person name="Cuomo C."/>
            <person name="Klein B."/>
            <person name="Sullivan T."/>
            <person name="Heitman J."/>
            <person name="Young S."/>
            <person name="Zeng Q."/>
            <person name="Gargeya S."/>
            <person name="Alvarado L."/>
            <person name="Berlin A.M."/>
            <person name="Chapman S.B."/>
            <person name="Chen Z."/>
            <person name="Freedman E."/>
            <person name="Gellesch M."/>
            <person name="Goldberg J."/>
            <person name="Griggs A."/>
            <person name="Gujja S."/>
            <person name="Heilman E."/>
            <person name="Heiman D."/>
            <person name="Howarth C."/>
            <person name="Mehta T."/>
            <person name="Neiman D."/>
            <person name="Pearson M."/>
            <person name="Roberts A."/>
            <person name="Saif S."/>
            <person name="Shea T."/>
            <person name="Shenoy N."/>
            <person name="Sisk P."/>
            <person name="Stolte C."/>
            <person name="Sykes S."/>
            <person name="White J."/>
            <person name="Yandava C."/>
            <person name="Haas B."/>
            <person name="Nusbaum C."/>
            <person name="Birren B."/>
        </authorList>
    </citation>
    <scope>NUCLEOTIDE SEQUENCE</scope>
    <source>
        <strain evidence="2">ATCC 18188</strain>
    </source>
</reference>
<evidence type="ECO:0000256" key="1">
    <source>
        <dbReference type="SAM" id="MobiDB-lite"/>
    </source>
</evidence>
<protein>
    <submittedName>
        <fullName evidence="2">Uncharacterized protein</fullName>
    </submittedName>
</protein>
<dbReference type="InterPro" id="IPR051425">
    <property type="entry name" value="Formin_Homology"/>
</dbReference>
<sequence>MPSNSSKGKAPELNLSTSPPLSPLTERSESPENPFPEGTFQANSSAAGQDLTERLAALKQTPDPRVPPGNTNSSVAGSSSSQTSATANQNSAPGGIPEDGDTNEEEWNDDMLDDIIPDEEIDNDDSLTEEEKEEKKKLSRRAEALFESDTRDKRADKDFLPGLNVSYFDRIHIANCMYRADENDYYQLLGLPHDATEEMAAWSIKKLDMILDVPTCSNEAEFRVVAKAKEKLATITAKVIETRAGIANELERVQIQHLGEPLVKAHRDAHMKATTPLKRLYTAFQRGEMIIGGVHNLEKPSTMVLAQLDAIERINQSLTQWNSERGLTSTFGTIEISKLQAVWKRVKEGGSTGNIQLPNTYPLGWTKLPPQAEYTYADDAVEKYWIPAWNHVTAAAQNLWRAYRDNGDVDAARRELETKCSDTWPEIQRLNKENKQLLYAHGLDSQVIDMIYLRLFTAYTQGDRVAYDNLKRVQENWLESNGLEPVWCPDYPEVPYQQPNQNPPPPENQSLPPPENHPSPPGNQNPSPPENQNSSPPENQSLPPPENQNPSPPENHPSPLGNQAPQPPRDQTPPPPRDQTPPPPGDQTPQPPGDQIPSPPGNQTFSPPRDQNPPGLRDRTPPPHGCPSSGLSEVVRVVIYKMHTAHTAAGEKIIWMQMYRNNSHAVVETGDGGHVLHTQSEAGGRTVLEAAERVETPKMSGPNE</sequence>
<gene>
    <name evidence="2" type="ORF">BDDG_12705</name>
</gene>
<feature type="compositionally biased region" description="Basic and acidic residues" evidence="1">
    <location>
        <begin position="133"/>
        <end position="151"/>
    </location>
</feature>